<comment type="caution">
    <text evidence="3">The sequence shown here is derived from an EMBL/GenBank/DDBJ whole genome shotgun (WGS) entry which is preliminary data.</text>
</comment>
<reference evidence="4" key="1">
    <citation type="submission" date="2012-02" db="EMBL/GenBank/DDBJ databases">
        <title>Genome sequencing of Giardia lamblia Genotypes A2 and B isolates (DH and GS) and comparative analysis with the genomes of Genotypes A1 and E (WB and Pig).</title>
        <authorList>
            <person name="Adam R."/>
            <person name="Dahlstrom E."/>
            <person name="Martens C."/>
            <person name="Bruno D."/>
            <person name="Barbian K."/>
            <person name="Porcella S.F."/>
            <person name="Nash T."/>
        </authorList>
    </citation>
    <scope>NUCLEOTIDE SEQUENCE</scope>
    <source>
        <strain evidence="4">DH</strain>
    </source>
</reference>
<feature type="compositionally biased region" description="Low complexity" evidence="2">
    <location>
        <begin position="1928"/>
        <end position="1938"/>
    </location>
</feature>
<feature type="compositionally biased region" description="Low complexity" evidence="2">
    <location>
        <begin position="2266"/>
        <end position="2278"/>
    </location>
</feature>
<evidence type="ECO:0000313" key="3">
    <source>
        <dbReference type="EMBL" id="ESU38857.1"/>
    </source>
</evidence>
<feature type="region of interest" description="Disordered" evidence="2">
    <location>
        <begin position="1820"/>
        <end position="1848"/>
    </location>
</feature>
<feature type="region of interest" description="Disordered" evidence="2">
    <location>
        <begin position="2266"/>
        <end position="2290"/>
    </location>
</feature>
<evidence type="ECO:0000313" key="4">
    <source>
        <dbReference type="Proteomes" id="UP000018320"/>
    </source>
</evidence>
<dbReference type="VEuPathDB" id="GiardiaDB:QR46_0412"/>
<feature type="coiled-coil region" evidence="1">
    <location>
        <begin position="1721"/>
        <end position="1776"/>
    </location>
</feature>
<feature type="coiled-coil region" evidence="1">
    <location>
        <begin position="2053"/>
        <end position="2112"/>
    </location>
</feature>
<feature type="compositionally biased region" description="Basic and acidic residues" evidence="2">
    <location>
        <begin position="1908"/>
        <end position="1923"/>
    </location>
</feature>
<protein>
    <submittedName>
        <fullName evidence="3">Uncharacterized protein</fullName>
    </submittedName>
</protein>
<feature type="compositionally biased region" description="Polar residues" evidence="2">
    <location>
        <begin position="1876"/>
        <end position="1889"/>
    </location>
</feature>
<sequence>MESTPVSAEPARPYLEPVAVYGLNLAVRTPLFFTEDHQKVCFIAGRMIILHNIQTNTYDFVQLDGTINNLVHLAFSVTRRLLAFVVNTDNMPKIHIYSLRHKARVAMINVPDGQGLSGIVTSISFSLEDRFLLVQLAPPEWPIVVWAIPPFINENASMHGDIKPIKNVYVIPKPYALFKSQREISASYFSPLQTNVIHGIAPQNMQFLILQDGLIKAVSIFSLKRMVGTFMAPVVMRHQDKEFSLLPIKQTGEILVLRKDHLCCFIPSDMIFGQIVLRDPIFETTSQQYGKMTRFTIRNHLDVLSADPNVREEITCLKLLQDDMIMVGSSFGRIIIYQILNFEPPVPSTIGTDLPGAQNSITGSSAGVPSDPRQEHAIMMPCKASGGMTLRLPILLVLRSILLPCNFNAVLSVDICPKTRRVLVYTDAGYVFVSNSLTRDSILHTLDCQQRLFMDEFKTEQANLTGTNILNVTVPMESPSPLGLNNKSFASGSALRLSATSPPSSSTMLFKQTIHNSVTTEILASTYETIKKIRYLIRIPRSISNVYNMISLINPIKALTGTVANVKPHSQATQLETEFYQSPQTWPSAIISTSIFCPFTSYYQIPSTIVASVAHQGVTLNGVLMDPSQCCTGYSFGQELHMKGVPITAISASDETGYVAIGNDNGEVTVLNAISSTFVAAWSWALPAIYFENKRFDTVPEPSVTKLLADSPATNAPCAPPSQFNRSALQLTNASAPSENAFDGLAVTNTTNEVTKTDLFSASAQNQANTPDANSQETMATTDFVMKTVESLRGMPAFTITSLKLHPSGRHLLVSARSKRDLGFSLAQEKPSRTAKANKGYCVCILHIADSYMECISVIDCDSPCLGIDFDKTGNYLYLLSYRSVYVFSFLEIRLVKRINLSQRFAFLPRPNDFPSFSPQDMQKYKQSLQLIKRDAKPTCMAISTRLLVAVAFTDGDVCLFSSLDGALLNRYLTGGFFFNTDLAPKAQQPVYGQEQRTSPISNETVTEATLREEFDKLAEIDSALGGKDRRQTGINPILKKRAATILSTYVTKLSFIEALNFSPQGRSRFTATQGDKLAYTPLLAILADGTAVELDFLQQMWTIGRLGHRPDDGKIDLVSLTAAKLIGQLVPSTTSAEDRIKSEGKVRDTTRGCVDVPENPADNPLLAEYDNSRFSVTPTFPRTIASSSHNSSTVLNNTDTLGMVSTKGILGRTTATVGSSATHGERRGAFSLPVTAIYQLYNSQYPVAINEDNYLSFEMFKATYLNSLSLTHGIEAYSSWVKLTPPIITEAINETGTRAMLGKFLNDEGVFNSLLMNPHLLNATSTLIVSGSVTGTVVLHPYPVIDQVTGEYKPTHYNTRLHGAPVSHTAIVRGSYIVSCSVDGMILISRIRYPGLPFMTKPVPRSSLGLNHIVRSRKHQETLDLLFFELLTRTLLMKQASLTSIYEITHASESQLKQLMERFFEAKKDSVKALSGAFMRRDRMLKRRTEIMIDRDMKQNVLLRELVKSFEEQLSSLQYEKNRLIERLIHNEESHGNQIKELKIEMEESVQKEKLLTKKTTEDLQAQLNSLFEDERLLRDQTEQCVDEANKSLETEVMALKMKFLKTVTAEVSNVSDLRASHKELEKEFANVMKDTSSKKTALTRARAESGQALQALRVAKDTLEHLKADIVDRNATIAEKGRVYQSIQKEKVDLEKVGMILKNRSSELKECIAPRDNLLAELATQANEMDAELLRDQQKRYESNLTISELRLRRQGLSKELANKKEKIVAAEESILFILNDIQNIYRNALSNEAKGKELESLRNGSKVNHHILAEALKISNSNSRNHKPNVPGEQRASSTSDAGSPFKKVHVSTAYTMATSIINSGNVGAARSFQLSPQRRSVSSMNTTKSSARSGTGSGRSSVLETRHLDMTGSDKDGTRNRRTASAASSAASSATKGSDDFTMTAIAQALSRTGETVKDIYDTSIKYMQLVEQEREFHTKCTKGISNSIHSLYLKHCCENSKSSKSLLSEALELRNDPLTQVSTLLSTQKTIMSDEMLARQRTYLERSVATLEKSLERQKLQLSQAIEKARLHSSELLALSNLMRRENKRLQQQLRAAKLELIKKRQSSALYQSADPSFSKTVSKAVIQIEDEIRQQTEKMETDSTEDTLGIFDEAFKRPIGSVSFTTPGNITSLDALQLEPTELEEYLNTNFPISRSPSPTSPQPPGPPQFLTADKPVILPTLPARGREASDSSSNPIAIQSRPGSRLENLGIGELHESSEISGISSKHISGSARVSLPPLARVK</sequence>
<feature type="region of interest" description="Disordered" evidence="2">
    <location>
        <begin position="1876"/>
        <end position="1941"/>
    </location>
</feature>
<reference evidence="3 4" key="2">
    <citation type="journal article" date="2013" name="Genome Biol. Evol.">
        <title>Genome sequencing of Giardia lamblia genotypes A2 and B isolates (DH and GS) and comparative analysis with the genomes of genotypes A1 and E (WB and Pig).</title>
        <authorList>
            <person name="Adam R.D."/>
            <person name="Dahlstrom E.W."/>
            <person name="Martens C.A."/>
            <person name="Bruno D.P."/>
            <person name="Barbian K.D."/>
            <person name="Ricklefs S.M."/>
            <person name="Hernandez M.M."/>
            <person name="Narla N.P."/>
            <person name="Patel R.B."/>
            <person name="Porcella S.F."/>
            <person name="Nash T.E."/>
        </authorList>
    </citation>
    <scope>NUCLEOTIDE SEQUENCE [LARGE SCALE GENOMIC DNA]</scope>
    <source>
        <strain evidence="3 4">DH</strain>
    </source>
</reference>
<dbReference type="PANTHER" id="PTHR32215:SF0">
    <property type="entry name" value="CILIA- AND FLAGELLA-ASSOCIATED PROTEIN 57"/>
    <property type="match status" value="1"/>
</dbReference>
<feature type="compositionally biased region" description="Pro residues" evidence="2">
    <location>
        <begin position="2205"/>
        <end position="2214"/>
    </location>
</feature>
<dbReference type="PANTHER" id="PTHR32215">
    <property type="entry name" value="CILIA- AND FLAGELLA-ASSOCIATED PROTEIN 57"/>
    <property type="match status" value="1"/>
</dbReference>
<evidence type="ECO:0000256" key="1">
    <source>
        <dbReference type="SAM" id="Coils"/>
    </source>
</evidence>
<accession>V6TKK5</accession>
<dbReference type="SUPFAM" id="SSF50960">
    <property type="entry name" value="TolB, C-terminal domain"/>
    <property type="match status" value="1"/>
</dbReference>
<evidence type="ECO:0000256" key="2">
    <source>
        <dbReference type="SAM" id="MobiDB-lite"/>
    </source>
</evidence>
<gene>
    <name evidence="3" type="ORF">DHA2_16273</name>
</gene>
<dbReference type="InterPro" id="IPR052993">
    <property type="entry name" value="CFA-57"/>
</dbReference>
<dbReference type="VEuPathDB" id="GiardiaDB:GL50581_812"/>
<dbReference type="VEuPathDB" id="GiardiaDB:GL50581_811"/>
<dbReference type="EMBL" id="AHGT01000008">
    <property type="protein sequence ID" value="ESU38857.1"/>
    <property type="molecule type" value="Genomic_DNA"/>
</dbReference>
<dbReference type="VEuPathDB" id="GiardiaDB:GL50803_0016273"/>
<feature type="coiled-coil region" evidence="1">
    <location>
        <begin position="1508"/>
        <end position="1560"/>
    </location>
</feature>
<dbReference type="Proteomes" id="UP000018320">
    <property type="component" value="Unassembled WGS sequence"/>
</dbReference>
<organism evidence="3 4">
    <name type="scientific">Giardia intestinalis</name>
    <name type="common">Giardia lamblia</name>
    <dbReference type="NCBI Taxonomy" id="5741"/>
    <lineage>
        <taxon>Eukaryota</taxon>
        <taxon>Metamonada</taxon>
        <taxon>Diplomonadida</taxon>
        <taxon>Hexamitidae</taxon>
        <taxon>Giardiinae</taxon>
        <taxon>Giardia</taxon>
    </lineage>
</organism>
<feature type="region of interest" description="Disordered" evidence="2">
    <location>
        <begin position="2196"/>
        <end position="2254"/>
    </location>
</feature>
<proteinExistence type="predicted"/>
<dbReference type="VEuPathDB" id="GiardiaDB:DHA2_16273"/>
<keyword evidence="1" id="KW-0175">Coiled coil</keyword>
<dbReference type="SUPFAM" id="SSF50978">
    <property type="entry name" value="WD40 repeat-like"/>
    <property type="match status" value="1"/>
</dbReference>
<name>V6TKK5_GIAIN</name>
<feature type="compositionally biased region" description="Low complexity" evidence="2">
    <location>
        <begin position="1890"/>
        <end position="1905"/>
    </location>
</feature>
<dbReference type="InterPro" id="IPR036322">
    <property type="entry name" value="WD40_repeat_dom_sf"/>
</dbReference>